<evidence type="ECO:0000313" key="6">
    <source>
        <dbReference type="Proteomes" id="UP000198310"/>
    </source>
</evidence>
<dbReference type="CDD" id="cd07199">
    <property type="entry name" value="Pat17_PNPLA8_PNPLA9_like"/>
    <property type="match status" value="1"/>
</dbReference>
<dbReference type="RefSeq" id="WP_089333730.1">
    <property type="nucleotide sequence ID" value="NZ_FZNS01000010.1"/>
</dbReference>
<dbReference type="EMBL" id="FZNS01000010">
    <property type="protein sequence ID" value="SNR88000.1"/>
    <property type="molecule type" value="Genomic_DNA"/>
</dbReference>
<dbReference type="GO" id="GO:0047372">
    <property type="term" value="F:monoacylglycerol lipase activity"/>
    <property type="evidence" value="ECO:0007669"/>
    <property type="project" value="TreeGrafter"/>
</dbReference>
<accession>A0A238ZXF3</accession>
<keyword evidence="3 5" id="KW-0378">Hydrolase</keyword>
<evidence type="ECO:0000259" key="4">
    <source>
        <dbReference type="PROSITE" id="PS51635"/>
    </source>
</evidence>
<dbReference type="InterPro" id="IPR016035">
    <property type="entry name" value="Acyl_Trfase/lysoPLipase"/>
</dbReference>
<dbReference type="GO" id="GO:0004620">
    <property type="term" value="F:phospholipase activity"/>
    <property type="evidence" value="ECO:0007669"/>
    <property type="project" value="TreeGrafter"/>
</dbReference>
<sequence length="339" mass="38345">METEEKTFKILCIDGGGIKGLYSATILQHLEEQFDCCISDRFDMLCGTSTGGLIALALSLRIPAAEIVQFYREEGANIFPQYTKSRWIHRFISGFKQITWNGKFSDEPLKKALQKVFGEKVLGQSENLLCIPSYTITDARPWIFKFDHTEGKLNRDNGIRYVDVALATSAAPTYFPVAENPDYHNKQFIDGGVWANNPTLVGFLEALTYFVGKDKEFKKLSILSVSSLTLTGGTRTGKKRNRSFFGWRDSLFETSMTGQSHFTDHFMTKMNEVNDVDVNYLRIPSPDISHEQAGQVQLDVATENALDLLAGKGDDQGQRFRKDPRIAEFFAHPKHYKTH</sequence>
<organism evidence="5 6">
    <name type="scientific">Hymenobacter mucosus</name>
    <dbReference type="NCBI Taxonomy" id="1411120"/>
    <lineage>
        <taxon>Bacteria</taxon>
        <taxon>Pseudomonadati</taxon>
        <taxon>Bacteroidota</taxon>
        <taxon>Cytophagia</taxon>
        <taxon>Cytophagales</taxon>
        <taxon>Hymenobacteraceae</taxon>
        <taxon>Hymenobacter</taxon>
    </lineage>
</organism>
<name>A0A238ZXF3_9BACT</name>
<dbReference type="Pfam" id="PF01734">
    <property type="entry name" value="Patatin"/>
    <property type="match status" value="1"/>
</dbReference>
<gene>
    <name evidence="5" type="ORF">SAMN06269173_11052</name>
</gene>
<evidence type="ECO:0000313" key="5">
    <source>
        <dbReference type="EMBL" id="SNR88000.1"/>
    </source>
</evidence>
<evidence type="ECO:0000256" key="3">
    <source>
        <dbReference type="PROSITE-ProRule" id="PRU01161"/>
    </source>
</evidence>
<dbReference type="PANTHER" id="PTHR32176:SF92">
    <property type="entry name" value="XYLOSE ISOMERASE"/>
    <property type="match status" value="1"/>
</dbReference>
<comment type="similarity">
    <text evidence="1">Belongs to the patatin family.</text>
</comment>
<dbReference type="Gene3D" id="3.40.1090.10">
    <property type="entry name" value="Cytosolic phospholipase A2 catalytic domain"/>
    <property type="match status" value="1"/>
</dbReference>
<evidence type="ECO:0000256" key="2">
    <source>
        <dbReference type="ARBA" id="ARBA00023098"/>
    </source>
</evidence>
<dbReference type="Proteomes" id="UP000198310">
    <property type="component" value="Unassembled WGS sequence"/>
</dbReference>
<feature type="domain" description="PNPLA" evidence="4">
    <location>
        <begin position="11"/>
        <end position="203"/>
    </location>
</feature>
<dbReference type="InterPro" id="IPR002641">
    <property type="entry name" value="PNPLA_dom"/>
</dbReference>
<dbReference type="GO" id="GO:0016042">
    <property type="term" value="P:lipid catabolic process"/>
    <property type="evidence" value="ECO:0007669"/>
    <property type="project" value="UniProtKB-UniRule"/>
</dbReference>
<keyword evidence="6" id="KW-1185">Reference proteome</keyword>
<reference evidence="6" key="1">
    <citation type="submission" date="2017-06" db="EMBL/GenBank/DDBJ databases">
        <authorList>
            <person name="Varghese N."/>
            <person name="Submissions S."/>
        </authorList>
    </citation>
    <scope>NUCLEOTIDE SEQUENCE [LARGE SCALE GENOMIC DNA]</scope>
    <source>
        <strain evidence="6">DSM 28041</strain>
    </source>
</reference>
<protein>
    <submittedName>
        <fullName evidence="5">Patatin-like phospholipase/acyl hydrolase</fullName>
    </submittedName>
</protein>
<keyword evidence="3" id="KW-0442">Lipid degradation</keyword>
<feature type="active site" description="Nucleophile" evidence="3">
    <location>
        <position position="49"/>
    </location>
</feature>
<dbReference type="PROSITE" id="PS51635">
    <property type="entry name" value="PNPLA"/>
    <property type="match status" value="1"/>
</dbReference>
<proteinExistence type="inferred from homology"/>
<feature type="short sequence motif" description="DGA/G" evidence="3">
    <location>
        <begin position="190"/>
        <end position="192"/>
    </location>
</feature>
<feature type="short sequence motif" description="GXGXXG" evidence="3">
    <location>
        <begin position="15"/>
        <end position="20"/>
    </location>
</feature>
<dbReference type="SUPFAM" id="SSF52151">
    <property type="entry name" value="FabD/lysophospholipase-like"/>
    <property type="match status" value="1"/>
</dbReference>
<feature type="short sequence motif" description="GXSXG" evidence="3">
    <location>
        <begin position="47"/>
        <end position="51"/>
    </location>
</feature>
<dbReference type="NCBIfam" id="NF041079">
    <property type="entry name" value="CBASS_lipase"/>
    <property type="match status" value="1"/>
</dbReference>
<dbReference type="PANTHER" id="PTHR32176">
    <property type="entry name" value="XYLOSE ISOMERASE"/>
    <property type="match status" value="1"/>
</dbReference>
<evidence type="ECO:0000256" key="1">
    <source>
        <dbReference type="ARBA" id="ARBA00010240"/>
    </source>
</evidence>
<keyword evidence="2 3" id="KW-0443">Lipid metabolism</keyword>
<feature type="active site" description="Proton acceptor" evidence="3">
    <location>
        <position position="190"/>
    </location>
</feature>
<dbReference type="AlphaFoldDB" id="A0A238ZXF3"/>